<feature type="chain" id="PRO_5046024098" description="Phosphate-binding protein" evidence="5">
    <location>
        <begin position="35"/>
        <end position="368"/>
    </location>
</feature>
<dbReference type="SUPFAM" id="SSF53850">
    <property type="entry name" value="Periplasmic binding protein-like II"/>
    <property type="match status" value="1"/>
</dbReference>
<evidence type="ECO:0000256" key="4">
    <source>
        <dbReference type="PIRNR" id="PIRNR002756"/>
    </source>
</evidence>
<organism evidence="7 8">
    <name type="scientific">Micromonospora gifhornensis</name>
    <dbReference type="NCBI Taxonomy" id="84594"/>
    <lineage>
        <taxon>Bacteria</taxon>
        <taxon>Bacillati</taxon>
        <taxon>Actinomycetota</taxon>
        <taxon>Actinomycetes</taxon>
        <taxon>Micromonosporales</taxon>
        <taxon>Micromonosporaceae</taxon>
        <taxon>Micromonospora</taxon>
    </lineage>
</organism>
<dbReference type="PANTHER" id="PTHR42996">
    <property type="entry name" value="PHOSPHATE-BINDING PROTEIN PSTS"/>
    <property type="match status" value="1"/>
</dbReference>
<dbReference type="PIRSF" id="PIRSF002756">
    <property type="entry name" value="PstS"/>
    <property type="match status" value="1"/>
</dbReference>
<evidence type="ECO:0000256" key="1">
    <source>
        <dbReference type="ARBA" id="ARBA00008725"/>
    </source>
</evidence>
<proteinExistence type="inferred from homology"/>
<dbReference type="PANTHER" id="PTHR42996:SF1">
    <property type="entry name" value="PHOSPHATE-BINDING PROTEIN PSTS"/>
    <property type="match status" value="1"/>
</dbReference>
<dbReference type="EMBL" id="BOPA01000015">
    <property type="protein sequence ID" value="GIJ15374.1"/>
    <property type="molecule type" value="Genomic_DNA"/>
</dbReference>
<comment type="caution">
    <text evidence="7">The sequence shown here is derived from an EMBL/GenBank/DDBJ whole genome shotgun (WGS) entry which is preliminary data.</text>
</comment>
<dbReference type="NCBIfam" id="TIGR00975">
    <property type="entry name" value="3a0107s03"/>
    <property type="match status" value="1"/>
</dbReference>
<evidence type="ECO:0000313" key="7">
    <source>
        <dbReference type="EMBL" id="GIJ15374.1"/>
    </source>
</evidence>
<sequence>MHPDREAYLVNRNVLSRRVLAGVALAALALTGCASNDNSTEPGSNSGGDSAYANLSGELKASGASFPDAYYQEVIEAFKGEAGKVTVTYNATGSGTGKKQFGEGLVDFAGTDSLVKDTDGVAAGSFLYVPTVAAPITISYNLQGVDKLQLSPETLAKIFQTDIKTWDDAAIKADNPGVTLPSTPIVVAHRSDGSGTTSNFTKYLDAAAAGTWKLGSGDTVNWPASTQGGEKNTGVAQIVQQTNGAVGYVDLSDAKATGLKFAAIKNKDGQFVEPTIEGTTAGLEGAEIAADLSYNPLNAAGATSYPITAPTFIIVKTSYGDAAKADLVKGFLTYLLNDGQDLAKEIDFAPLPASLKEKALAQVDKIQG</sequence>
<keyword evidence="3 4" id="KW-0592">Phosphate transport</keyword>
<dbReference type="InterPro" id="IPR005673">
    <property type="entry name" value="ABC_phos-bd_PstS"/>
</dbReference>
<accession>A0ABQ4IBX0</accession>
<feature type="domain" description="PBP" evidence="6">
    <location>
        <begin position="54"/>
        <end position="338"/>
    </location>
</feature>
<evidence type="ECO:0000259" key="6">
    <source>
        <dbReference type="Pfam" id="PF12849"/>
    </source>
</evidence>
<keyword evidence="2 4" id="KW-0813">Transport</keyword>
<name>A0ABQ4IBX0_9ACTN</name>
<keyword evidence="8" id="KW-1185">Reference proteome</keyword>
<evidence type="ECO:0000313" key="8">
    <source>
        <dbReference type="Proteomes" id="UP000647860"/>
    </source>
</evidence>
<gene>
    <name evidence="7" type="ORF">Vgi01_20580</name>
</gene>
<dbReference type="InterPro" id="IPR024370">
    <property type="entry name" value="PBP_domain"/>
</dbReference>
<dbReference type="CDD" id="cd13565">
    <property type="entry name" value="PBP2_PstS"/>
    <property type="match status" value="1"/>
</dbReference>
<dbReference type="PROSITE" id="PS51257">
    <property type="entry name" value="PROKAR_LIPOPROTEIN"/>
    <property type="match status" value="1"/>
</dbReference>
<evidence type="ECO:0000256" key="2">
    <source>
        <dbReference type="ARBA" id="ARBA00022448"/>
    </source>
</evidence>
<evidence type="ECO:0000256" key="5">
    <source>
        <dbReference type="SAM" id="SignalP"/>
    </source>
</evidence>
<keyword evidence="5" id="KW-0732">Signal</keyword>
<dbReference type="InterPro" id="IPR050962">
    <property type="entry name" value="Phosphate-bind_PstS"/>
</dbReference>
<feature type="signal peptide" evidence="5">
    <location>
        <begin position="1"/>
        <end position="34"/>
    </location>
</feature>
<reference evidence="7 8" key="1">
    <citation type="submission" date="2021-01" db="EMBL/GenBank/DDBJ databases">
        <title>Whole genome shotgun sequence of Verrucosispora gifhornensis NBRC 16317.</title>
        <authorList>
            <person name="Komaki H."/>
            <person name="Tamura T."/>
        </authorList>
    </citation>
    <scope>NUCLEOTIDE SEQUENCE [LARGE SCALE GENOMIC DNA]</scope>
    <source>
        <strain evidence="7 8">NBRC 16317</strain>
    </source>
</reference>
<evidence type="ECO:0000256" key="3">
    <source>
        <dbReference type="ARBA" id="ARBA00022592"/>
    </source>
</evidence>
<dbReference type="Pfam" id="PF12849">
    <property type="entry name" value="PBP_like_2"/>
    <property type="match status" value="1"/>
</dbReference>
<dbReference type="Proteomes" id="UP000647860">
    <property type="component" value="Unassembled WGS sequence"/>
</dbReference>
<comment type="similarity">
    <text evidence="1 4">Belongs to the PstS family.</text>
</comment>
<dbReference type="Gene3D" id="3.40.190.10">
    <property type="entry name" value="Periplasmic binding protein-like II"/>
    <property type="match status" value="2"/>
</dbReference>
<protein>
    <recommendedName>
        <fullName evidence="4">Phosphate-binding protein</fullName>
    </recommendedName>
</protein>